<dbReference type="SUPFAM" id="SSF52091">
    <property type="entry name" value="SpoIIaa-like"/>
    <property type="match status" value="1"/>
</dbReference>
<dbReference type="AlphaFoldDB" id="A0A1K0FYQ9"/>
<dbReference type="GO" id="GO:0043856">
    <property type="term" value="F:anti-sigma factor antagonist activity"/>
    <property type="evidence" value="ECO:0007669"/>
    <property type="project" value="InterPro"/>
</dbReference>
<evidence type="ECO:0000256" key="1">
    <source>
        <dbReference type="ARBA" id="ARBA00009013"/>
    </source>
</evidence>
<dbReference type="RefSeq" id="WP_071809427.1">
    <property type="nucleotide sequence ID" value="NZ_MEIA01000495.1"/>
</dbReference>
<dbReference type="InterPro" id="IPR003658">
    <property type="entry name" value="Anti-sigma_ant"/>
</dbReference>
<dbReference type="EMBL" id="MEIA01000495">
    <property type="protein sequence ID" value="OJF10186.1"/>
    <property type="molecule type" value="Genomic_DNA"/>
</dbReference>
<proteinExistence type="inferred from homology"/>
<reference evidence="4 5" key="1">
    <citation type="submission" date="2016-09" db="EMBL/GenBank/DDBJ databases">
        <title>Couchioplanes caeruleus draft genome sequence.</title>
        <authorList>
            <person name="Sheehan J."/>
            <person name="Caffrey P."/>
        </authorList>
    </citation>
    <scope>NUCLEOTIDE SEQUENCE [LARGE SCALE GENOMIC DNA]</scope>
    <source>
        <strain evidence="4 5">DSM 43634</strain>
    </source>
</reference>
<sequence length="116" mass="12035">MTDTEPWAGPSAPPPPASVTVVGTTDALTIAVAGELDAANRVAVHDALHDAIAARSPRHVVIDLAGLSFCDTAGIRVLAGILRQLTVDGTTCHVRKPQPHVARLLRLIPTDAVVVP</sequence>
<evidence type="ECO:0000256" key="2">
    <source>
        <dbReference type="RuleBase" id="RU003749"/>
    </source>
</evidence>
<comment type="similarity">
    <text evidence="1 2">Belongs to the anti-sigma-factor antagonist family.</text>
</comment>
<dbReference type="NCBIfam" id="TIGR00377">
    <property type="entry name" value="ant_ant_sig"/>
    <property type="match status" value="1"/>
</dbReference>
<dbReference type="PROSITE" id="PS50801">
    <property type="entry name" value="STAS"/>
    <property type="match status" value="1"/>
</dbReference>
<dbReference type="PANTHER" id="PTHR33495">
    <property type="entry name" value="ANTI-SIGMA FACTOR ANTAGONIST TM_1081-RELATED-RELATED"/>
    <property type="match status" value="1"/>
</dbReference>
<dbReference type="Proteomes" id="UP000182486">
    <property type="component" value="Unassembled WGS sequence"/>
</dbReference>
<keyword evidence="5" id="KW-1185">Reference proteome</keyword>
<dbReference type="Gene3D" id="3.30.750.24">
    <property type="entry name" value="STAS domain"/>
    <property type="match status" value="1"/>
</dbReference>
<dbReference type="InterPro" id="IPR036513">
    <property type="entry name" value="STAS_dom_sf"/>
</dbReference>
<dbReference type="Pfam" id="PF01740">
    <property type="entry name" value="STAS"/>
    <property type="match status" value="1"/>
</dbReference>
<evidence type="ECO:0000313" key="4">
    <source>
        <dbReference type="EMBL" id="OJF10186.1"/>
    </source>
</evidence>
<dbReference type="PANTHER" id="PTHR33495:SF2">
    <property type="entry name" value="ANTI-SIGMA FACTOR ANTAGONIST TM_1081-RELATED"/>
    <property type="match status" value="1"/>
</dbReference>
<name>A0A1K0FYQ9_9ACTN</name>
<dbReference type="CDD" id="cd07043">
    <property type="entry name" value="STAS_anti-anti-sigma_factors"/>
    <property type="match status" value="1"/>
</dbReference>
<evidence type="ECO:0000259" key="3">
    <source>
        <dbReference type="PROSITE" id="PS50801"/>
    </source>
</evidence>
<accession>A0A1K0FYQ9</accession>
<protein>
    <recommendedName>
        <fullName evidence="2">Anti-sigma factor antagonist</fullName>
    </recommendedName>
</protein>
<evidence type="ECO:0000313" key="5">
    <source>
        <dbReference type="Proteomes" id="UP000182486"/>
    </source>
</evidence>
<feature type="domain" description="STAS" evidence="3">
    <location>
        <begin position="17"/>
        <end position="116"/>
    </location>
</feature>
<dbReference type="InterPro" id="IPR002645">
    <property type="entry name" value="STAS_dom"/>
</dbReference>
<comment type="caution">
    <text evidence="4">The sequence shown here is derived from an EMBL/GenBank/DDBJ whole genome shotgun (WGS) entry which is preliminary data.</text>
</comment>
<gene>
    <name evidence="4" type="ORF">BG844_33425</name>
</gene>
<organism evidence="4 5">
    <name type="scientific">Couchioplanes caeruleus subsp. caeruleus</name>
    <dbReference type="NCBI Taxonomy" id="56427"/>
    <lineage>
        <taxon>Bacteria</taxon>
        <taxon>Bacillati</taxon>
        <taxon>Actinomycetota</taxon>
        <taxon>Actinomycetes</taxon>
        <taxon>Micromonosporales</taxon>
        <taxon>Micromonosporaceae</taxon>
        <taxon>Couchioplanes</taxon>
    </lineage>
</organism>